<name>A0ABP6LNN3_9ACTN</name>
<gene>
    <name evidence="1" type="ORF">GCM10010448_34210</name>
</gene>
<dbReference type="RefSeq" id="WP_234519685.1">
    <property type="nucleotide sequence ID" value="NZ_BAAAUF010000024.1"/>
</dbReference>
<dbReference type="EMBL" id="BAAAUF010000024">
    <property type="protein sequence ID" value="GAA3048268.1"/>
    <property type="molecule type" value="Genomic_DNA"/>
</dbReference>
<evidence type="ECO:0000313" key="1">
    <source>
        <dbReference type="EMBL" id="GAA3048268.1"/>
    </source>
</evidence>
<reference evidence="2" key="1">
    <citation type="journal article" date="2019" name="Int. J. Syst. Evol. Microbiol.">
        <title>The Global Catalogue of Microorganisms (GCM) 10K type strain sequencing project: providing services to taxonomists for standard genome sequencing and annotation.</title>
        <authorList>
            <consortium name="The Broad Institute Genomics Platform"/>
            <consortium name="The Broad Institute Genome Sequencing Center for Infectious Disease"/>
            <person name="Wu L."/>
            <person name="Ma J."/>
        </authorList>
    </citation>
    <scope>NUCLEOTIDE SEQUENCE [LARGE SCALE GENOMIC DNA]</scope>
    <source>
        <strain evidence="2">JCM 9091</strain>
    </source>
</reference>
<dbReference type="Proteomes" id="UP001501532">
    <property type="component" value="Unassembled WGS sequence"/>
</dbReference>
<proteinExistence type="predicted"/>
<protein>
    <recommendedName>
        <fullName evidence="3">DNA-binding protein</fullName>
    </recommendedName>
</protein>
<organism evidence="1 2">
    <name type="scientific">Streptomyces glomeratus</name>
    <dbReference type="NCBI Taxonomy" id="284452"/>
    <lineage>
        <taxon>Bacteria</taxon>
        <taxon>Bacillati</taxon>
        <taxon>Actinomycetota</taxon>
        <taxon>Actinomycetes</taxon>
        <taxon>Kitasatosporales</taxon>
        <taxon>Streptomycetaceae</taxon>
        <taxon>Streptomyces</taxon>
    </lineage>
</organism>
<evidence type="ECO:0000313" key="2">
    <source>
        <dbReference type="Proteomes" id="UP001501532"/>
    </source>
</evidence>
<evidence type="ECO:0008006" key="3">
    <source>
        <dbReference type="Google" id="ProtNLM"/>
    </source>
</evidence>
<keyword evidence="2" id="KW-1185">Reference proteome</keyword>
<comment type="caution">
    <text evidence="1">The sequence shown here is derived from an EMBL/GenBank/DDBJ whole genome shotgun (WGS) entry which is preliminary data.</text>
</comment>
<accession>A0ABP6LNN3</accession>
<sequence>MVDTPQGETYREIAARHGRTYTTVRNQWTRHPGWPKPIGKRGKFLLFDPIAVDQVVAEHLERPTAALEPRRLYTAREIEALTGITAATIRSDRSRGRWPEPDDTSGRAHRWYGATVTQTLAGRRAYHKAAED</sequence>